<feature type="binding site" evidence="19">
    <location>
        <position position="86"/>
    </location>
    <ligand>
        <name>GTP</name>
        <dbReference type="ChEBI" id="CHEBI:37565"/>
    </ligand>
</feature>
<dbReference type="KEGG" id="laj:A0128_21255"/>
<dbReference type="AlphaFoldDB" id="A0A1D7V3X2"/>
<dbReference type="GO" id="GO:0008820">
    <property type="term" value="F:cobinamide phosphate guanylyltransferase activity"/>
    <property type="evidence" value="ECO:0007669"/>
    <property type="project" value="UniProtKB-EC"/>
</dbReference>
<evidence type="ECO:0000256" key="19">
    <source>
        <dbReference type="PIRSR" id="PIRSR006135-2"/>
    </source>
</evidence>
<proteinExistence type="inferred from homology"/>
<dbReference type="EC" id="2.7.7.62" evidence="9"/>
<keyword evidence="13 20" id="KW-0418">Kinase</keyword>
<protein>
    <recommendedName>
        <fullName evidence="16">Adenosylcobinamide kinase</fullName>
        <ecNumber evidence="8">2.7.1.156</ecNumber>
        <ecNumber evidence="9">2.7.7.62</ecNumber>
    </recommendedName>
    <alternativeName>
        <fullName evidence="17">Adenosylcobinamide-phosphate guanylyltransferase</fullName>
    </alternativeName>
</protein>
<dbReference type="OrthoDB" id="9799422at2"/>
<evidence type="ECO:0000256" key="13">
    <source>
        <dbReference type="ARBA" id="ARBA00022777"/>
    </source>
</evidence>
<dbReference type="InterPro" id="IPR003203">
    <property type="entry name" value="CobU/CobP"/>
</dbReference>
<keyword evidence="15 19" id="KW-0342">GTP-binding</keyword>
<gene>
    <name evidence="20" type="ORF">A0128_21255</name>
</gene>
<evidence type="ECO:0000256" key="17">
    <source>
        <dbReference type="ARBA" id="ARBA00030571"/>
    </source>
</evidence>
<feature type="binding site" evidence="19">
    <location>
        <position position="63"/>
    </location>
    <ligand>
        <name>GTP</name>
        <dbReference type="ChEBI" id="CHEBI:37565"/>
    </ligand>
</feature>
<evidence type="ECO:0000256" key="8">
    <source>
        <dbReference type="ARBA" id="ARBA00012016"/>
    </source>
</evidence>
<keyword evidence="10" id="KW-0169">Cobalamin biosynthesis</keyword>
<comment type="function">
    <text evidence="4">Catalyzes ATP-dependent phosphorylation of adenosylcobinamide and addition of GMP to adenosylcobinamide phosphate.</text>
</comment>
<evidence type="ECO:0000256" key="6">
    <source>
        <dbReference type="ARBA" id="ARBA00005159"/>
    </source>
</evidence>
<dbReference type="NCBIfam" id="NF004469">
    <property type="entry name" value="PRK05800.1"/>
    <property type="match status" value="1"/>
</dbReference>
<dbReference type="GO" id="GO:0005525">
    <property type="term" value="F:GTP binding"/>
    <property type="evidence" value="ECO:0007669"/>
    <property type="project" value="UniProtKB-KW"/>
</dbReference>
<dbReference type="GO" id="GO:0009236">
    <property type="term" value="P:cobalamin biosynthetic process"/>
    <property type="evidence" value="ECO:0007669"/>
    <property type="project" value="UniProtKB-UniPathway"/>
</dbReference>
<dbReference type="GO" id="GO:0005524">
    <property type="term" value="F:ATP binding"/>
    <property type="evidence" value="ECO:0007669"/>
    <property type="project" value="UniProtKB-KW"/>
</dbReference>
<dbReference type="Gene3D" id="3.40.50.300">
    <property type="entry name" value="P-loop containing nucleotide triphosphate hydrolases"/>
    <property type="match status" value="1"/>
</dbReference>
<feature type="binding site" evidence="19">
    <location>
        <begin position="34"/>
        <end position="36"/>
    </location>
    <ligand>
        <name>GTP</name>
        <dbReference type="ChEBI" id="CHEBI:37565"/>
    </ligand>
</feature>
<organism evidence="20 21">
    <name type="scientific">Leptospira tipperaryensis</name>
    <dbReference type="NCBI Taxonomy" id="2564040"/>
    <lineage>
        <taxon>Bacteria</taxon>
        <taxon>Pseudomonadati</taxon>
        <taxon>Spirochaetota</taxon>
        <taxon>Spirochaetia</taxon>
        <taxon>Leptospirales</taxon>
        <taxon>Leptospiraceae</taxon>
        <taxon>Leptospira</taxon>
    </lineage>
</organism>
<evidence type="ECO:0000256" key="16">
    <source>
        <dbReference type="ARBA" id="ARBA00029570"/>
    </source>
</evidence>
<keyword evidence="21" id="KW-1185">Reference proteome</keyword>
<evidence type="ECO:0000313" key="21">
    <source>
        <dbReference type="Proteomes" id="UP000094197"/>
    </source>
</evidence>
<dbReference type="PIRSF" id="PIRSF006135">
    <property type="entry name" value="CobU"/>
    <property type="match status" value="1"/>
</dbReference>
<evidence type="ECO:0000256" key="1">
    <source>
        <dbReference type="ARBA" id="ARBA00000312"/>
    </source>
</evidence>
<evidence type="ECO:0000256" key="2">
    <source>
        <dbReference type="ARBA" id="ARBA00000711"/>
    </source>
</evidence>
<comment type="pathway">
    <text evidence="5">Cofactor biosynthesis; adenosylcobalamin biosynthesis; adenosylcobalamin from cob(II)yrinate a,c-diamide: step 6/7.</text>
</comment>
<dbReference type="InterPro" id="IPR027417">
    <property type="entry name" value="P-loop_NTPase"/>
</dbReference>
<keyword evidence="11 20" id="KW-0808">Transferase</keyword>
<keyword evidence="12 19" id="KW-0547">Nucleotide-binding</keyword>
<evidence type="ECO:0000256" key="7">
    <source>
        <dbReference type="ARBA" id="ARBA00007490"/>
    </source>
</evidence>
<evidence type="ECO:0000256" key="3">
    <source>
        <dbReference type="ARBA" id="ARBA00001522"/>
    </source>
</evidence>
<comment type="catalytic activity">
    <reaction evidence="2">
        <text>adenosylcob(III)inamide phosphate + GTP + H(+) = adenosylcob(III)inamide-GDP + diphosphate</text>
        <dbReference type="Rhea" id="RHEA:22712"/>
        <dbReference type="ChEBI" id="CHEBI:15378"/>
        <dbReference type="ChEBI" id="CHEBI:33019"/>
        <dbReference type="ChEBI" id="CHEBI:37565"/>
        <dbReference type="ChEBI" id="CHEBI:58502"/>
        <dbReference type="ChEBI" id="CHEBI:60487"/>
        <dbReference type="EC" id="2.7.7.62"/>
    </reaction>
</comment>
<dbReference type="Pfam" id="PF02283">
    <property type="entry name" value="CobU"/>
    <property type="match status" value="1"/>
</dbReference>
<comment type="pathway">
    <text evidence="6">Cofactor biosynthesis; adenosylcobalamin biosynthesis; adenosylcobalamin from cob(II)yrinate a,c-diamide: step 5/7.</text>
</comment>
<dbReference type="RefSeq" id="WP_069609756.1">
    <property type="nucleotide sequence ID" value="NZ_CP015218.1"/>
</dbReference>
<evidence type="ECO:0000256" key="9">
    <source>
        <dbReference type="ARBA" id="ARBA00012523"/>
    </source>
</evidence>
<comment type="catalytic activity">
    <reaction evidence="3">
        <text>adenosylcob(III)inamide + GTP = adenosylcob(III)inamide phosphate + GDP + H(+)</text>
        <dbReference type="Rhea" id="RHEA:15765"/>
        <dbReference type="ChEBI" id="CHEBI:2480"/>
        <dbReference type="ChEBI" id="CHEBI:15378"/>
        <dbReference type="ChEBI" id="CHEBI:37565"/>
        <dbReference type="ChEBI" id="CHEBI:58189"/>
        <dbReference type="ChEBI" id="CHEBI:58502"/>
        <dbReference type="EC" id="2.7.1.156"/>
    </reaction>
</comment>
<evidence type="ECO:0000256" key="12">
    <source>
        <dbReference type="ARBA" id="ARBA00022741"/>
    </source>
</evidence>
<evidence type="ECO:0000256" key="11">
    <source>
        <dbReference type="ARBA" id="ARBA00022679"/>
    </source>
</evidence>
<dbReference type="Proteomes" id="UP000094197">
    <property type="component" value="Chromosome 2"/>
</dbReference>
<dbReference type="EMBL" id="CP015218">
    <property type="protein sequence ID" value="AOP36539.1"/>
    <property type="molecule type" value="Genomic_DNA"/>
</dbReference>
<evidence type="ECO:0000256" key="5">
    <source>
        <dbReference type="ARBA" id="ARBA00004692"/>
    </source>
</evidence>
<evidence type="ECO:0000313" key="20">
    <source>
        <dbReference type="EMBL" id="AOP36539.1"/>
    </source>
</evidence>
<dbReference type="GO" id="GO:0043752">
    <property type="term" value="F:adenosylcobinamide kinase activity"/>
    <property type="evidence" value="ECO:0007669"/>
    <property type="project" value="UniProtKB-EC"/>
</dbReference>
<dbReference type="PANTHER" id="PTHR34848">
    <property type="match status" value="1"/>
</dbReference>
<evidence type="ECO:0000256" key="10">
    <source>
        <dbReference type="ARBA" id="ARBA00022573"/>
    </source>
</evidence>
<sequence length="190" mass="21201">MAGITLITGGCRSGKSRFALTHAASFTGNKYFLATSPVLDEEMEERILKHKKERNESEWETLEEETDLSGCFQNSAFLSSSVVVIDCLSLWVNNLLYQAEKEKRMISELEIENRCKQLLLSIRTSSVGKVIFVTNEVGLGLVPETKLGRIYRDLLGICNQTIASDSETVFFLVSGIPLLIREKSTNKGIC</sequence>
<comment type="catalytic activity">
    <reaction evidence="1">
        <text>adenosylcob(III)inamide + ATP = adenosylcob(III)inamide phosphate + ADP + H(+)</text>
        <dbReference type="Rhea" id="RHEA:15769"/>
        <dbReference type="ChEBI" id="CHEBI:2480"/>
        <dbReference type="ChEBI" id="CHEBI:15378"/>
        <dbReference type="ChEBI" id="CHEBI:30616"/>
        <dbReference type="ChEBI" id="CHEBI:58502"/>
        <dbReference type="ChEBI" id="CHEBI:456216"/>
        <dbReference type="EC" id="2.7.1.156"/>
    </reaction>
</comment>
<dbReference type="EC" id="2.7.1.156" evidence="8"/>
<accession>A0A1D7V3X2</accession>
<name>A0A1D7V3X2_9LEPT</name>
<dbReference type="SUPFAM" id="SSF52540">
    <property type="entry name" value="P-loop containing nucleoside triphosphate hydrolases"/>
    <property type="match status" value="1"/>
</dbReference>
<evidence type="ECO:0000256" key="4">
    <source>
        <dbReference type="ARBA" id="ARBA00003889"/>
    </source>
</evidence>
<evidence type="ECO:0000256" key="15">
    <source>
        <dbReference type="ARBA" id="ARBA00023134"/>
    </source>
</evidence>
<feature type="binding site" evidence="19">
    <location>
        <begin position="9"/>
        <end position="16"/>
    </location>
    <ligand>
        <name>GTP</name>
        <dbReference type="ChEBI" id="CHEBI:37565"/>
    </ligand>
</feature>
<feature type="active site" description="GMP-histidine intermediate" evidence="18">
    <location>
        <position position="50"/>
    </location>
</feature>
<comment type="similarity">
    <text evidence="7">Belongs to the CobU/CobP family.</text>
</comment>
<dbReference type="CDD" id="cd00544">
    <property type="entry name" value="CobU"/>
    <property type="match status" value="1"/>
</dbReference>
<evidence type="ECO:0000256" key="14">
    <source>
        <dbReference type="ARBA" id="ARBA00022840"/>
    </source>
</evidence>
<feature type="binding site" evidence="19">
    <location>
        <begin position="51"/>
        <end position="54"/>
    </location>
    <ligand>
        <name>GTP</name>
        <dbReference type="ChEBI" id="CHEBI:37565"/>
    </ligand>
</feature>
<reference evidence="20 21" key="1">
    <citation type="submission" date="2016-04" db="EMBL/GenBank/DDBJ databases">
        <title>Complete genome seqeunce of Leptospira alstonii serovar Room22.</title>
        <authorList>
            <person name="Nally J.E."/>
            <person name="Bayles D.O."/>
            <person name="Hurley D."/>
            <person name="Fanning S."/>
            <person name="McMahon B.J."/>
            <person name="Arent Z."/>
        </authorList>
    </citation>
    <scope>NUCLEOTIDE SEQUENCE [LARGE SCALE GENOMIC DNA]</scope>
    <source>
        <strain evidence="20 21">GWTS #1</strain>
    </source>
</reference>
<keyword evidence="14" id="KW-0067">ATP-binding</keyword>
<dbReference type="UniPathway" id="UPA00148">
    <property type="reaction ID" value="UER00236"/>
</dbReference>
<evidence type="ECO:0000256" key="18">
    <source>
        <dbReference type="PIRSR" id="PIRSR006135-1"/>
    </source>
</evidence>
<dbReference type="PANTHER" id="PTHR34848:SF1">
    <property type="entry name" value="BIFUNCTIONAL ADENOSYLCOBALAMIN BIOSYNTHESIS PROTEIN COBU"/>
    <property type="match status" value="1"/>
</dbReference>